<dbReference type="AlphaFoldDB" id="A0A0C3I175"/>
<proteinExistence type="predicted"/>
<dbReference type="InterPro" id="IPR002893">
    <property type="entry name" value="Znf_MYND"/>
</dbReference>
<dbReference type="InParanoid" id="A0A0C3I175"/>
<feature type="region of interest" description="Disordered" evidence="5">
    <location>
        <begin position="813"/>
        <end position="834"/>
    </location>
</feature>
<feature type="compositionally biased region" description="Low complexity" evidence="5">
    <location>
        <begin position="479"/>
        <end position="494"/>
    </location>
</feature>
<evidence type="ECO:0000313" key="8">
    <source>
        <dbReference type="Proteomes" id="UP000054321"/>
    </source>
</evidence>
<dbReference type="InterPro" id="IPR027974">
    <property type="entry name" value="DUF4470"/>
</dbReference>
<keyword evidence="3" id="KW-0862">Zinc</keyword>
<feature type="region of interest" description="Disordered" evidence="5">
    <location>
        <begin position="469"/>
        <end position="494"/>
    </location>
</feature>
<dbReference type="SUPFAM" id="SSF144232">
    <property type="entry name" value="HIT/MYND zinc finger-like"/>
    <property type="match status" value="1"/>
</dbReference>
<name>A0A0C3I175_OIDMZ</name>
<reference evidence="7 8" key="1">
    <citation type="submission" date="2014-04" db="EMBL/GenBank/DDBJ databases">
        <authorList>
            <consortium name="DOE Joint Genome Institute"/>
            <person name="Kuo A."/>
            <person name="Martino E."/>
            <person name="Perotto S."/>
            <person name="Kohler A."/>
            <person name="Nagy L.G."/>
            <person name="Floudas D."/>
            <person name="Copeland A."/>
            <person name="Barry K.W."/>
            <person name="Cichocki N."/>
            <person name="Veneault-Fourrey C."/>
            <person name="LaButti K."/>
            <person name="Lindquist E.A."/>
            <person name="Lipzen A."/>
            <person name="Lundell T."/>
            <person name="Morin E."/>
            <person name="Murat C."/>
            <person name="Sun H."/>
            <person name="Tunlid A."/>
            <person name="Henrissat B."/>
            <person name="Grigoriev I.V."/>
            <person name="Hibbett D.S."/>
            <person name="Martin F."/>
            <person name="Nordberg H.P."/>
            <person name="Cantor M.N."/>
            <person name="Hua S.X."/>
        </authorList>
    </citation>
    <scope>NUCLEOTIDE SEQUENCE [LARGE SCALE GENOMIC DNA]</scope>
    <source>
        <strain evidence="7 8">Zn</strain>
    </source>
</reference>
<dbReference type="HOGENOM" id="CLU_311930_0_0_1"/>
<protein>
    <recommendedName>
        <fullName evidence="6">MYND-type domain-containing protein</fullName>
    </recommendedName>
</protein>
<evidence type="ECO:0000313" key="7">
    <source>
        <dbReference type="EMBL" id="KIN08172.1"/>
    </source>
</evidence>
<sequence length="941" mass="105783">MASPTVTLVIATLEAARSEFSPIPEVIVSSPVDVERHHNAIGTNLDGSFLNAHSCANNASGLCPNHAVKKCQACLLVQYCSKGCQLNDWNRHKGDCRLARFVKHDVCPEVERPPPEQFLLSTKESWSRLAWPSPSALTESLESELDSLHTLYSPESRHMPDITAGKKYLWGTTPPLDILNLAPNEGSNYDKPLVLNFRGADDLRHVMKTIVSLPENYTSPITSLIYETDMDLQIRNIIILMLALHYPDGQAAEFITHLWYSASIPCKMYLVLMDKILPCLKDIVKSLDGRSDIKSAKKVVVGTSSLEMVLTKGQFKELYDRLYPIGLETLANAETKRWSTMHTIQPIINVKIRQWLHNLPPWHRMTEENYRHTGILLPHGTPVHPFRTPNPTFYDLASEVLLHLFASPLDNHDLPRLRETCNRLGLPPNDLHGAAFFETKELVAAFCSRLTKMTVEFLITTHEIGCGREMGGNDLSDHSTSTTGSESASEATTANAEDVTLRCGAAQKFLYDRILVSKLTGKLDEYDTKDKPSNLALILKPQGENPHAAVLALLTSATESGHIRSSDLLNHSRYITRLLPHKWHVYSGKAYQKALEQKLGSVNEWRKSELALMEAQDREFFAIYLEYKQVLASANDVGLMMVSEDDMTITPAWPYRLEMAGSEKEQEKQFELRFTSKMKGCERLVMFKAIPGWKPRKHRDRVDWDCIFAEAERREENTKEDRENQLRLGKYEKYALAKHFILLGNPTVCDDVPSSGPASFHQITYFKMPPTLPPNVNTYHCICTCLLLATTHTLANLPRRAAPSLDNSIILPLPPSPPSFSSDESADDSEAEARRDMPVEGYSMLLGMVQDTKPMIIRREDGFERRLAYQCSRCAVTVGYKILSTERTTDSRGYAKIIYLLPAGMVSTEIMTRGGVDENGRKWVNGDHVEIVMPGAVAAFE</sequence>
<evidence type="ECO:0000259" key="6">
    <source>
        <dbReference type="PROSITE" id="PS50865"/>
    </source>
</evidence>
<feature type="domain" description="MYND-type" evidence="6">
    <location>
        <begin position="52"/>
        <end position="96"/>
    </location>
</feature>
<dbReference type="Pfam" id="PF01753">
    <property type="entry name" value="zf-MYND"/>
    <property type="match status" value="1"/>
</dbReference>
<dbReference type="Gene3D" id="6.10.140.2220">
    <property type="match status" value="1"/>
</dbReference>
<keyword evidence="1" id="KW-0479">Metal-binding</keyword>
<dbReference type="PROSITE" id="PS50865">
    <property type="entry name" value="ZF_MYND_2"/>
    <property type="match status" value="1"/>
</dbReference>
<dbReference type="Proteomes" id="UP000054321">
    <property type="component" value="Unassembled WGS sequence"/>
</dbReference>
<evidence type="ECO:0000256" key="1">
    <source>
        <dbReference type="ARBA" id="ARBA00022723"/>
    </source>
</evidence>
<evidence type="ECO:0000256" key="2">
    <source>
        <dbReference type="ARBA" id="ARBA00022771"/>
    </source>
</evidence>
<evidence type="ECO:0000256" key="5">
    <source>
        <dbReference type="SAM" id="MobiDB-lite"/>
    </source>
</evidence>
<reference evidence="8" key="2">
    <citation type="submission" date="2015-01" db="EMBL/GenBank/DDBJ databases">
        <title>Evolutionary Origins and Diversification of the Mycorrhizal Mutualists.</title>
        <authorList>
            <consortium name="DOE Joint Genome Institute"/>
            <consortium name="Mycorrhizal Genomics Consortium"/>
            <person name="Kohler A."/>
            <person name="Kuo A."/>
            <person name="Nagy L.G."/>
            <person name="Floudas D."/>
            <person name="Copeland A."/>
            <person name="Barry K.W."/>
            <person name="Cichocki N."/>
            <person name="Veneault-Fourrey C."/>
            <person name="LaButti K."/>
            <person name="Lindquist E.A."/>
            <person name="Lipzen A."/>
            <person name="Lundell T."/>
            <person name="Morin E."/>
            <person name="Murat C."/>
            <person name="Riley R."/>
            <person name="Ohm R."/>
            <person name="Sun H."/>
            <person name="Tunlid A."/>
            <person name="Henrissat B."/>
            <person name="Grigoriev I.V."/>
            <person name="Hibbett D.S."/>
            <person name="Martin F."/>
        </authorList>
    </citation>
    <scope>NUCLEOTIDE SEQUENCE [LARGE SCALE GENOMIC DNA]</scope>
    <source>
        <strain evidence="8">Zn</strain>
    </source>
</reference>
<dbReference type="Pfam" id="PF25809">
    <property type="entry name" value="STEEP1"/>
    <property type="match status" value="1"/>
</dbReference>
<dbReference type="Pfam" id="PF14737">
    <property type="entry name" value="DUF4470"/>
    <property type="match status" value="1"/>
</dbReference>
<keyword evidence="2 4" id="KW-0863">Zinc-finger</keyword>
<gene>
    <name evidence="7" type="ORF">OIDMADRAFT_140630</name>
</gene>
<organism evidence="7 8">
    <name type="scientific">Oidiodendron maius (strain Zn)</name>
    <dbReference type="NCBI Taxonomy" id="913774"/>
    <lineage>
        <taxon>Eukaryota</taxon>
        <taxon>Fungi</taxon>
        <taxon>Dikarya</taxon>
        <taxon>Ascomycota</taxon>
        <taxon>Pezizomycotina</taxon>
        <taxon>Leotiomycetes</taxon>
        <taxon>Leotiomycetes incertae sedis</taxon>
        <taxon>Myxotrichaceae</taxon>
        <taxon>Oidiodendron</taxon>
    </lineage>
</organism>
<dbReference type="InterPro" id="IPR057965">
    <property type="entry name" value="STEEP1_dom"/>
</dbReference>
<dbReference type="STRING" id="913774.A0A0C3I175"/>
<keyword evidence="8" id="KW-1185">Reference proteome</keyword>
<dbReference type="OrthoDB" id="418131at2759"/>
<dbReference type="EMBL" id="KN832870">
    <property type="protein sequence ID" value="KIN08172.1"/>
    <property type="molecule type" value="Genomic_DNA"/>
</dbReference>
<accession>A0A0C3I175</accession>
<evidence type="ECO:0000256" key="3">
    <source>
        <dbReference type="ARBA" id="ARBA00022833"/>
    </source>
</evidence>
<dbReference type="GO" id="GO:0008270">
    <property type="term" value="F:zinc ion binding"/>
    <property type="evidence" value="ECO:0007669"/>
    <property type="project" value="UniProtKB-KW"/>
</dbReference>
<evidence type="ECO:0000256" key="4">
    <source>
        <dbReference type="PROSITE-ProRule" id="PRU00134"/>
    </source>
</evidence>